<dbReference type="Gene3D" id="2.160.10.10">
    <property type="entry name" value="Hexapeptide repeat proteins"/>
    <property type="match status" value="1"/>
</dbReference>
<dbReference type="Proteomes" id="UP000218615">
    <property type="component" value="Unassembled WGS sequence"/>
</dbReference>
<keyword evidence="3" id="KW-1185">Reference proteome</keyword>
<dbReference type="CDD" id="cd04645">
    <property type="entry name" value="LbH_gamma_CA_like"/>
    <property type="match status" value="1"/>
</dbReference>
<dbReference type="RefSeq" id="WP_096206684.1">
    <property type="nucleotide sequence ID" value="NZ_FZMP01000205.1"/>
</dbReference>
<feature type="coiled-coil region" evidence="1">
    <location>
        <begin position="140"/>
        <end position="170"/>
    </location>
</feature>
<dbReference type="InterPro" id="IPR047324">
    <property type="entry name" value="LbH_gamma_CA-like"/>
</dbReference>
<organism evidence="2 3">
    <name type="scientific">Candidatus Methanoperedens nitratireducens</name>
    <dbReference type="NCBI Taxonomy" id="1392998"/>
    <lineage>
        <taxon>Archaea</taxon>
        <taxon>Methanobacteriati</taxon>
        <taxon>Methanobacteriota</taxon>
        <taxon>Stenosarchaea group</taxon>
        <taxon>Methanomicrobia</taxon>
        <taxon>Methanosarcinales</taxon>
        <taxon>ANME-2 cluster</taxon>
        <taxon>Candidatus Methanoperedentaceae</taxon>
        <taxon>Candidatus Methanoperedens</taxon>
    </lineage>
</organism>
<dbReference type="PANTHER" id="PTHR13061:SF29">
    <property type="entry name" value="GAMMA CARBONIC ANHYDRASE-LIKE 1, MITOCHONDRIAL-RELATED"/>
    <property type="match status" value="1"/>
</dbReference>
<dbReference type="InterPro" id="IPR011004">
    <property type="entry name" value="Trimer_LpxA-like_sf"/>
</dbReference>
<protein>
    <recommendedName>
        <fullName evidence="4">Isoleucine patch superfamily enzyme, carbonic anhydrase/acetyltransferase</fullName>
    </recommendedName>
</protein>
<evidence type="ECO:0008006" key="4">
    <source>
        <dbReference type="Google" id="ProtNLM"/>
    </source>
</evidence>
<accession>A0A284VS99</accession>
<dbReference type="SUPFAM" id="SSF51161">
    <property type="entry name" value="Trimeric LpxA-like enzymes"/>
    <property type="match status" value="1"/>
</dbReference>
<dbReference type="EMBL" id="FZMP01000205">
    <property type="protein sequence ID" value="SNQ62063.1"/>
    <property type="molecule type" value="Genomic_DNA"/>
</dbReference>
<dbReference type="PANTHER" id="PTHR13061">
    <property type="entry name" value="DYNACTIN SUBUNIT P25"/>
    <property type="match status" value="1"/>
</dbReference>
<dbReference type="Pfam" id="PF00132">
    <property type="entry name" value="Hexapep"/>
    <property type="match status" value="1"/>
</dbReference>
<name>A0A284VS99_9EURY</name>
<evidence type="ECO:0000313" key="2">
    <source>
        <dbReference type="EMBL" id="SNQ62063.1"/>
    </source>
</evidence>
<dbReference type="InterPro" id="IPR050484">
    <property type="entry name" value="Transf_Hexapept/Carb_Anhydrase"/>
</dbReference>
<dbReference type="AlphaFoldDB" id="A0A284VS99"/>
<gene>
    <name evidence="2" type="ORF">MNV_580011</name>
</gene>
<dbReference type="OrthoDB" id="10940at2157"/>
<dbReference type="InterPro" id="IPR001451">
    <property type="entry name" value="Hexapep"/>
</dbReference>
<evidence type="ECO:0000313" key="3">
    <source>
        <dbReference type="Proteomes" id="UP000218615"/>
    </source>
</evidence>
<keyword evidence="1" id="KW-0175">Coiled coil</keyword>
<proteinExistence type="predicted"/>
<reference evidence="3" key="1">
    <citation type="submission" date="2017-06" db="EMBL/GenBank/DDBJ databases">
        <authorList>
            <person name="Cremers G."/>
        </authorList>
    </citation>
    <scope>NUCLEOTIDE SEQUENCE [LARGE SCALE GENOMIC DNA]</scope>
</reference>
<evidence type="ECO:0000256" key="1">
    <source>
        <dbReference type="SAM" id="Coils"/>
    </source>
</evidence>
<sequence length="171" mass="18306">MLYPFGDKKPSVPESTFIAETACVIGDVSIGEKSSIWFNSVVRGDRGKIIIGRGCNIQDSAVIHADESNVEIGNGVTIGHGCVMHGCLVKDNALIGMNATILHRAEIGESAIIGAGALVPPGHKIPANSVVFGIPCKHVRTTTEADLQIIKNTLKNYEELTEKYLKMKGKH</sequence>